<protein>
    <recommendedName>
        <fullName evidence="3">Tetratricopeptide repeat protein</fullName>
    </recommendedName>
</protein>
<dbReference type="SUPFAM" id="SSF48452">
    <property type="entry name" value="TPR-like"/>
    <property type="match status" value="2"/>
</dbReference>
<comment type="caution">
    <text evidence="1">The sequence shown here is derived from an EMBL/GenBank/DDBJ whole genome shotgun (WGS) entry which is preliminary data.</text>
</comment>
<dbReference type="PROSITE" id="PS51257">
    <property type="entry name" value="PROKAR_LIPOPROTEIN"/>
    <property type="match status" value="1"/>
</dbReference>
<dbReference type="AlphaFoldDB" id="A0A855X3J3"/>
<reference evidence="1 2" key="1">
    <citation type="journal article" date="2018" name="ISME J.">
        <title>A methanotrophic archaeon couples anaerobic oxidation of methane to Fe(III) reduction.</title>
        <authorList>
            <person name="Cai C."/>
            <person name="Leu A.O."/>
            <person name="Xie G.J."/>
            <person name="Guo J."/>
            <person name="Feng Y."/>
            <person name="Zhao J.X."/>
            <person name="Tyson G.W."/>
            <person name="Yuan Z."/>
            <person name="Hu S."/>
        </authorList>
    </citation>
    <scope>NUCLEOTIDE SEQUENCE [LARGE SCALE GENOMIC DNA]</scope>
    <source>
        <strain evidence="1">FeB_12</strain>
    </source>
</reference>
<dbReference type="Pfam" id="PF13174">
    <property type="entry name" value="TPR_6"/>
    <property type="match status" value="2"/>
</dbReference>
<accession>A0A855X3J3</accession>
<feature type="non-terminal residue" evidence="1">
    <location>
        <position position="390"/>
    </location>
</feature>
<dbReference type="InterPro" id="IPR006597">
    <property type="entry name" value="Sel1-like"/>
</dbReference>
<dbReference type="Gene3D" id="1.25.40.10">
    <property type="entry name" value="Tetratricopeptide repeat domain"/>
    <property type="match status" value="3"/>
</dbReference>
<proteinExistence type="predicted"/>
<sequence>MMSRRINQALPVLLISLLLSAGGCVYYNTFFNARQAFDDAEKVRKEKGVGSSGGYQTAIDKALVVIEKHPNSKYYDDALYVLGVSYYYTNQPLKADRRCRELLANYPQSKYAKEMTLYLARAKLKLKEEDEAFKLFEEIFEGKYDKEYRAEAALELGQYQREQKDYPEAERYFRAVRDSLGNARQQKEAQKKLADSYFDSYKFAEALSGYLQVLGMKPDKNERYVALYRSAMCSYRLQRIPAGMDYLNKLIKDPLYYDSVTTLKIAVGQGYEYSGDLTQAEATYEEAATLTRNQTSAAEAYYRLGLIYQFDYDDLARAKAYYDKSAEANRTTESGKDALQRASDIARMQTLSKSAEDALEEELKAIKDKTARDSAAAAVGVKIVDSTARD</sequence>
<evidence type="ECO:0008006" key="3">
    <source>
        <dbReference type="Google" id="ProtNLM"/>
    </source>
</evidence>
<dbReference type="SMART" id="SM00671">
    <property type="entry name" value="SEL1"/>
    <property type="match status" value="2"/>
</dbReference>
<evidence type="ECO:0000313" key="2">
    <source>
        <dbReference type="Proteomes" id="UP000250918"/>
    </source>
</evidence>
<dbReference type="InterPro" id="IPR019734">
    <property type="entry name" value="TPR_rpt"/>
</dbReference>
<name>A0A855X3J3_9BACT</name>
<dbReference type="SMART" id="SM00028">
    <property type="entry name" value="TPR"/>
    <property type="match status" value="5"/>
</dbReference>
<gene>
    <name evidence="1" type="ORF">C3F09_09800</name>
</gene>
<organism evidence="1 2">
    <name type="scientific">candidate division GN15 bacterium</name>
    <dbReference type="NCBI Taxonomy" id="2072418"/>
    <lineage>
        <taxon>Bacteria</taxon>
        <taxon>candidate division GN15</taxon>
    </lineage>
</organism>
<dbReference type="EMBL" id="PQAP01000157">
    <property type="protein sequence ID" value="PWB70006.1"/>
    <property type="molecule type" value="Genomic_DNA"/>
</dbReference>
<evidence type="ECO:0000313" key="1">
    <source>
        <dbReference type="EMBL" id="PWB70006.1"/>
    </source>
</evidence>
<dbReference type="Proteomes" id="UP000250918">
    <property type="component" value="Unassembled WGS sequence"/>
</dbReference>
<dbReference type="InterPro" id="IPR011990">
    <property type="entry name" value="TPR-like_helical_dom_sf"/>
</dbReference>